<dbReference type="Proteomes" id="UP000694392">
    <property type="component" value="Unplaced"/>
</dbReference>
<keyword evidence="2" id="KW-1185">Reference proteome</keyword>
<dbReference type="Ensembl" id="ENSSPUT00000015518.1">
    <property type="protein sequence ID" value="ENSSPUP00000014542.1"/>
    <property type="gene ID" value="ENSSPUG00000011216.1"/>
</dbReference>
<proteinExistence type="predicted"/>
<dbReference type="OMA" id="MEHIWRR"/>
<organism evidence="1 2">
    <name type="scientific">Sphenodon punctatus</name>
    <name type="common">Tuatara</name>
    <name type="synonym">Hatteria punctata</name>
    <dbReference type="NCBI Taxonomy" id="8508"/>
    <lineage>
        <taxon>Eukaryota</taxon>
        <taxon>Metazoa</taxon>
        <taxon>Chordata</taxon>
        <taxon>Craniata</taxon>
        <taxon>Vertebrata</taxon>
        <taxon>Euteleostomi</taxon>
        <taxon>Lepidosauria</taxon>
        <taxon>Sphenodontia</taxon>
        <taxon>Sphenodontidae</taxon>
        <taxon>Sphenodon</taxon>
    </lineage>
</organism>
<accession>A0A8D0GVV8</accession>
<reference evidence="1" key="1">
    <citation type="submission" date="2025-05" db="UniProtKB">
        <authorList>
            <consortium name="Ensembl"/>
        </authorList>
    </citation>
    <scope>IDENTIFICATION</scope>
</reference>
<name>A0A8D0GVV8_SPHPU</name>
<sequence>MSTLCHLQNSTFEPRNERKNGYINGHKSEFFQCLSDSSKTPELLSVLVKKNKNKMLRFEKEQGFELRVCDLDGTVYKEQPCFLEYWKNLYLPKPTKMVVLGAIDDVPCLAHELQLVILVAEDGSVYAYEEDLLHKIGKNVKEFCEDGLLHFGEEVYPCGKGLKTKSEEELGKDPEIQRLWQSTEDFEDSDGESFEDLLDFLKSP</sequence>
<evidence type="ECO:0000313" key="1">
    <source>
        <dbReference type="Ensembl" id="ENSSPUP00000014542.1"/>
    </source>
</evidence>
<dbReference type="InterPro" id="IPR003360">
    <property type="entry name" value="US22-like"/>
</dbReference>
<dbReference type="Ensembl" id="ENSSPUT00000015512.1">
    <property type="protein sequence ID" value="ENSSPUP00000014538.1"/>
    <property type="gene ID" value="ENSSPUG00000011216.1"/>
</dbReference>
<dbReference type="Pfam" id="PF02393">
    <property type="entry name" value="US22"/>
    <property type="match status" value="1"/>
</dbReference>
<dbReference type="GeneTree" id="ENSGT00390000001663"/>
<evidence type="ECO:0000313" key="2">
    <source>
        <dbReference type="Proteomes" id="UP000694392"/>
    </source>
</evidence>
<protein>
    <submittedName>
        <fullName evidence="1">Uncharacterized protein</fullName>
    </submittedName>
</protein>
<dbReference type="AlphaFoldDB" id="A0A8D0GVV8"/>